<keyword evidence="1" id="KW-0812">Transmembrane</keyword>
<protein>
    <submittedName>
        <fullName evidence="2">Uncharacterized protein</fullName>
    </submittedName>
</protein>
<dbReference type="Proteomes" id="UP001521116">
    <property type="component" value="Unassembled WGS sequence"/>
</dbReference>
<feature type="transmembrane region" description="Helical" evidence="1">
    <location>
        <begin position="254"/>
        <end position="276"/>
    </location>
</feature>
<keyword evidence="1" id="KW-1133">Transmembrane helix</keyword>
<organism evidence="2 3">
    <name type="scientific">Neofusicoccum ribis</name>
    <dbReference type="NCBI Taxonomy" id="45134"/>
    <lineage>
        <taxon>Eukaryota</taxon>
        <taxon>Fungi</taxon>
        <taxon>Dikarya</taxon>
        <taxon>Ascomycota</taxon>
        <taxon>Pezizomycotina</taxon>
        <taxon>Dothideomycetes</taxon>
        <taxon>Dothideomycetes incertae sedis</taxon>
        <taxon>Botryosphaeriales</taxon>
        <taxon>Botryosphaeriaceae</taxon>
        <taxon>Neofusicoccum</taxon>
    </lineage>
</organism>
<evidence type="ECO:0000313" key="2">
    <source>
        <dbReference type="EMBL" id="KAL1629254.1"/>
    </source>
</evidence>
<keyword evidence="1" id="KW-0472">Membrane</keyword>
<evidence type="ECO:0000256" key="1">
    <source>
        <dbReference type="SAM" id="Phobius"/>
    </source>
</evidence>
<proteinExistence type="predicted"/>
<name>A0ABR3STJ3_9PEZI</name>
<sequence>MEDLEGGKACNWTLPSGMALQIPNITTMYMGPSSEVYPYGNYNLTSFSTTQILSFAGDYLYGTDMPADEWKTLAAECSLSPCVRTYQVNVTQGISSEVLLSTTPMEKASDYPGASYTATPMPCLINGTPYPATAFTTANATNTFPVTGLLPNSATAHLPKECYFLYASPLGLQQFLPSFLTGTVDAAPEVDASDPAWLGTLWADGNVSLAIVGAAWASLADSMTANMRRNGDASNSAPAAGVALRTETCISVRWAWLAFPAALLLLTVVFLVVTIVESAGRAPGRVWKGSPLALLFHGLDGEVGERYGAVGRVEEMEAVAKRVRVRMGDEGRGLKLVEVKEHPV</sequence>
<dbReference type="EMBL" id="JAJVDC020000055">
    <property type="protein sequence ID" value="KAL1629254.1"/>
    <property type="molecule type" value="Genomic_DNA"/>
</dbReference>
<evidence type="ECO:0000313" key="3">
    <source>
        <dbReference type="Proteomes" id="UP001521116"/>
    </source>
</evidence>
<dbReference type="PANTHER" id="PTHR35394">
    <property type="entry name" value="DUF3176 DOMAIN-CONTAINING PROTEIN"/>
    <property type="match status" value="1"/>
</dbReference>
<keyword evidence="3" id="KW-1185">Reference proteome</keyword>
<accession>A0ABR3STJ3</accession>
<gene>
    <name evidence="2" type="ORF">SLS56_005478</name>
</gene>
<dbReference type="PANTHER" id="PTHR35394:SF5">
    <property type="entry name" value="DUF3176 DOMAIN-CONTAINING PROTEIN"/>
    <property type="match status" value="1"/>
</dbReference>
<reference evidence="2 3" key="1">
    <citation type="submission" date="2024-02" db="EMBL/GenBank/DDBJ databases">
        <title>De novo assembly and annotation of 12 fungi associated with fruit tree decline syndrome in Ontario, Canada.</title>
        <authorList>
            <person name="Sulman M."/>
            <person name="Ellouze W."/>
            <person name="Ilyukhin E."/>
        </authorList>
    </citation>
    <scope>NUCLEOTIDE SEQUENCE [LARGE SCALE GENOMIC DNA]</scope>
    <source>
        <strain evidence="2 3">M1-105</strain>
    </source>
</reference>
<comment type="caution">
    <text evidence="2">The sequence shown here is derived from an EMBL/GenBank/DDBJ whole genome shotgun (WGS) entry which is preliminary data.</text>
</comment>